<dbReference type="InterPro" id="IPR011576">
    <property type="entry name" value="Pyridox_Oxase_N"/>
</dbReference>
<protein>
    <submittedName>
        <fullName evidence="2">Pyridoxamine 5'-phosphate oxidase</fullName>
    </submittedName>
</protein>
<sequence>MNAPTPSSLQLESPFHAGERYVQTLAGSREAMAELGARVIRLAMPDQHRQFFAQLPFLVMGALDADDQPWATLLSGTPGFAHSPDPTLLRVNALAPPTDPLFGAVKPDAQIGLLGIEPSTRRRNRVNGRVAQVDAQGFTLRVAQSFGNCPQYIRKREITPQAHDAPPVAEASQTSLDDKAQWQIASADTFFVATHYAGDGATPRSAGTDVSHRGGKPGFVRVEDANTLIWPDFRGNSFYNTLGNLHVNPRAGLVFVDFASGDFLHIAGDAELLWQDETESGFEGALRLVRLRLRVREVRRVRGALPAAWRDGETSPSVARTGDWPTA</sequence>
<dbReference type="EMBL" id="CABPSB010000002">
    <property type="protein sequence ID" value="VVD74386.1"/>
    <property type="molecule type" value="Genomic_DNA"/>
</dbReference>
<dbReference type="AlphaFoldDB" id="A0A5E4SER8"/>
<dbReference type="PANTHER" id="PTHR42815">
    <property type="entry name" value="FAD-BINDING, PUTATIVE (AFU_ORTHOLOGUE AFUA_6G07600)-RELATED"/>
    <property type="match status" value="1"/>
</dbReference>
<dbReference type="Pfam" id="PF01243">
    <property type="entry name" value="PNPOx_N"/>
    <property type="match status" value="2"/>
</dbReference>
<evidence type="ECO:0000259" key="1">
    <source>
        <dbReference type="Pfam" id="PF01243"/>
    </source>
</evidence>
<feature type="domain" description="Pyridoxamine 5'-phosphate oxidase N-terminal" evidence="1">
    <location>
        <begin position="44"/>
        <end position="155"/>
    </location>
</feature>
<dbReference type="Gene3D" id="2.30.110.10">
    <property type="entry name" value="Electron Transport, Fmn-binding Protein, Chain A"/>
    <property type="match status" value="1"/>
</dbReference>
<dbReference type="SUPFAM" id="SSF50475">
    <property type="entry name" value="FMN-binding split barrel"/>
    <property type="match status" value="1"/>
</dbReference>
<dbReference type="Proteomes" id="UP000406256">
    <property type="component" value="Unassembled WGS sequence"/>
</dbReference>
<dbReference type="PANTHER" id="PTHR42815:SF2">
    <property type="entry name" value="FAD-BINDING, PUTATIVE (AFU_ORTHOLOGUE AFUA_6G07600)-RELATED"/>
    <property type="match status" value="1"/>
</dbReference>
<dbReference type="InterPro" id="IPR012349">
    <property type="entry name" value="Split_barrel_FMN-bd"/>
</dbReference>
<evidence type="ECO:0000313" key="2">
    <source>
        <dbReference type="EMBL" id="VVD74386.1"/>
    </source>
</evidence>
<dbReference type="RefSeq" id="WP_174994838.1">
    <property type="nucleotide sequence ID" value="NZ_CABPSB010000002.1"/>
</dbReference>
<accession>A0A5E4SER8</accession>
<reference evidence="2 3" key="1">
    <citation type="submission" date="2019-08" db="EMBL/GenBank/DDBJ databases">
        <authorList>
            <person name="Peeters C."/>
        </authorList>
    </citation>
    <scope>NUCLEOTIDE SEQUENCE [LARGE SCALE GENOMIC DNA]</scope>
    <source>
        <strain evidence="2 3">LMG 31108</strain>
    </source>
</reference>
<proteinExistence type="predicted"/>
<name>A0A5E4SER8_9BURK</name>
<organism evidence="2 3">
    <name type="scientific">Pandoraea anhela</name>
    <dbReference type="NCBI Taxonomy" id="2508295"/>
    <lineage>
        <taxon>Bacteria</taxon>
        <taxon>Pseudomonadati</taxon>
        <taxon>Pseudomonadota</taxon>
        <taxon>Betaproteobacteria</taxon>
        <taxon>Burkholderiales</taxon>
        <taxon>Burkholderiaceae</taxon>
        <taxon>Pandoraea</taxon>
    </lineage>
</organism>
<keyword evidence="3" id="KW-1185">Reference proteome</keyword>
<gene>
    <name evidence="2" type="ORF">PAN31108_00770</name>
</gene>
<evidence type="ECO:0000313" key="3">
    <source>
        <dbReference type="Proteomes" id="UP000406256"/>
    </source>
</evidence>
<feature type="domain" description="Pyridoxamine 5'-phosphate oxidase N-terminal" evidence="1">
    <location>
        <begin position="177"/>
        <end position="282"/>
    </location>
</feature>